<dbReference type="InterPro" id="IPR015655">
    <property type="entry name" value="PP2C"/>
</dbReference>
<dbReference type="InterPro" id="IPR036457">
    <property type="entry name" value="PPM-type-like_dom_sf"/>
</dbReference>
<organism evidence="6 7">
    <name type="scientific">Entamoeba invadens IP1</name>
    <dbReference type="NCBI Taxonomy" id="370355"/>
    <lineage>
        <taxon>Eukaryota</taxon>
        <taxon>Amoebozoa</taxon>
        <taxon>Evosea</taxon>
        <taxon>Archamoebae</taxon>
        <taxon>Mastigamoebida</taxon>
        <taxon>Entamoebidae</taxon>
        <taxon>Entamoeba</taxon>
    </lineage>
</organism>
<evidence type="ECO:0000256" key="3">
    <source>
        <dbReference type="ARBA" id="ARBA00022912"/>
    </source>
</evidence>
<proteinExistence type="inferred from homology"/>
<dbReference type="GeneID" id="14885731"/>
<evidence type="ECO:0000256" key="2">
    <source>
        <dbReference type="ARBA" id="ARBA00022801"/>
    </source>
</evidence>
<dbReference type="AlphaFoldDB" id="A0A0A1TYY5"/>
<keyword evidence="7" id="KW-1185">Reference proteome</keyword>
<dbReference type="KEGG" id="eiv:EIN_308180"/>
<reference evidence="6 7" key="1">
    <citation type="submission" date="2012-10" db="EMBL/GenBank/DDBJ databases">
        <authorList>
            <person name="Zafar N."/>
            <person name="Inman J."/>
            <person name="Hall N."/>
            <person name="Lorenzi H."/>
            <person name="Caler E."/>
        </authorList>
    </citation>
    <scope>NUCLEOTIDE SEQUENCE [LARGE SCALE GENOMIC DNA]</scope>
    <source>
        <strain evidence="6 7">IP1</strain>
    </source>
</reference>
<dbReference type="RefSeq" id="XP_004186098.1">
    <property type="nucleotide sequence ID" value="XM_004186050.1"/>
</dbReference>
<keyword evidence="2 4" id="KW-0378">Hydrolase</keyword>
<dbReference type="SMART" id="SM00332">
    <property type="entry name" value="PP2Cc"/>
    <property type="match status" value="1"/>
</dbReference>
<evidence type="ECO:0000259" key="5">
    <source>
        <dbReference type="PROSITE" id="PS51746"/>
    </source>
</evidence>
<dbReference type="GO" id="GO:0004722">
    <property type="term" value="F:protein serine/threonine phosphatase activity"/>
    <property type="evidence" value="ECO:0007669"/>
    <property type="project" value="UniProtKB-EC"/>
</dbReference>
<accession>A0A0A1TYY5</accession>
<evidence type="ECO:0000256" key="4">
    <source>
        <dbReference type="RuleBase" id="RU003465"/>
    </source>
</evidence>
<feature type="domain" description="PPM-type phosphatase" evidence="5">
    <location>
        <begin position="10"/>
        <end position="279"/>
    </location>
</feature>
<gene>
    <name evidence="6" type="ORF">EIN_308180</name>
</gene>
<dbReference type="PROSITE" id="PS01032">
    <property type="entry name" value="PPM_1"/>
    <property type="match status" value="1"/>
</dbReference>
<dbReference type="OMA" id="MEDYYET"/>
<keyword evidence="3 4" id="KW-0904">Protein phosphatase</keyword>
<dbReference type="InterPro" id="IPR001932">
    <property type="entry name" value="PPM-type_phosphatase-like_dom"/>
</dbReference>
<evidence type="ECO:0000256" key="1">
    <source>
        <dbReference type="ARBA" id="ARBA00022723"/>
    </source>
</evidence>
<evidence type="ECO:0000313" key="6">
    <source>
        <dbReference type="EMBL" id="ELP86752.1"/>
    </source>
</evidence>
<dbReference type="Pfam" id="PF00481">
    <property type="entry name" value="PP2C"/>
    <property type="match status" value="1"/>
</dbReference>
<dbReference type="VEuPathDB" id="AmoebaDB:EIN_308180"/>
<name>A0A0A1TYY5_ENTIV</name>
<dbReference type="InterPro" id="IPR000222">
    <property type="entry name" value="PP2C_BS"/>
</dbReference>
<dbReference type="PANTHER" id="PTHR47992">
    <property type="entry name" value="PROTEIN PHOSPHATASE"/>
    <property type="match status" value="1"/>
</dbReference>
<dbReference type="PROSITE" id="PS51746">
    <property type="entry name" value="PPM_2"/>
    <property type="match status" value="1"/>
</dbReference>
<sequence>MDKGKLAKMDIGFYEACGPRPQMEDAHVIIPDLNKQYKIKGDQMALFAIFDGHGGKEAAQVAQEVFPEILVKENDFKLANYEKALYSAFLKTDQEVLKRSEAERWNNGCTACVVLLVGKRLYTANLGDAEAVLGVTKPKEKGCKPMPLSTKHNPTDDAEKKRIEEAGGQVVCGRINGILAISRSFGDIEFKYPHNKSMKDFVSPIPALQMTPIGKNNPFLILTCDGLYEKMNYEELITLTYESIEKHKKKEFDAVAKDMVEESLKKGSMDNHTAIVVFFKWK</sequence>
<dbReference type="GO" id="GO:0046872">
    <property type="term" value="F:metal ion binding"/>
    <property type="evidence" value="ECO:0007669"/>
    <property type="project" value="UniProtKB-KW"/>
</dbReference>
<dbReference type="SUPFAM" id="SSF81606">
    <property type="entry name" value="PP2C-like"/>
    <property type="match status" value="1"/>
</dbReference>
<dbReference type="EMBL" id="KB206936">
    <property type="protein sequence ID" value="ELP86752.1"/>
    <property type="molecule type" value="Genomic_DNA"/>
</dbReference>
<dbReference type="OrthoDB" id="10264738at2759"/>
<dbReference type="Proteomes" id="UP000014680">
    <property type="component" value="Unassembled WGS sequence"/>
</dbReference>
<dbReference type="Gene3D" id="3.60.40.10">
    <property type="entry name" value="PPM-type phosphatase domain"/>
    <property type="match status" value="1"/>
</dbReference>
<protein>
    <submittedName>
        <fullName evidence="6">Protein phosphatase 2C, putative</fullName>
        <ecNumber evidence="6">3.1.3.16</ecNumber>
    </submittedName>
</protein>
<dbReference type="EC" id="3.1.3.16" evidence="6"/>
<evidence type="ECO:0000313" key="7">
    <source>
        <dbReference type="Proteomes" id="UP000014680"/>
    </source>
</evidence>
<comment type="similarity">
    <text evidence="4">Belongs to the PP2C family.</text>
</comment>
<keyword evidence="1" id="KW-0479">Metal-binding</keyword>
<dbReference type="CDD" id="cd00143">
    <property type="entry name" value="PP2Cc"/>
    <property type="match status" value="1"/>
</dbReference>